<protein>
    <submittedName>
        <fullName evidence="3">Amidohydrolase</fullName>
    </submittedName>
</protein>
<dbReference type="SUPFAM" id="SSF55031">
    <property type="entry name" value="Bacterial exopeptidase dimerisation domain"/>
    <property type="match status" value="1"/>
</dbReference>
<feature type="binding site" evidence="1">
    <location>
        <position position="170"/>
    </location>
    <ligand>
        <name>Mn(2+)</name>
        <dbReference type="ChEBI" id="CHEBI:29035"/>
        <label>2</label>
    </ligand>
</feature>
<dbReference type="PANTHER" id="PTHR11014">
    <property type="entry name" value="PEPTIDASE M20 FAMILY MEMBER"/>
    <property type="match status" value="1"/>
</dbReference>
<name>A0A563DU42_9MICO</name>
<feature type="binding site" evidence="1">
    <location>
        <position position="106"/>
    </location>
    <ligand>
        <name>Mn(2+)</name>
        <dbReference type="ChEBI" id="CHEBI:29035"/>
        <label>2</label>
    </ligand>
</feature>
<dbReference type="Gene3D" id="3.30.70.360">
    <property type="match status" value="1"/>
</dbReference>
<evidence type="ECO:0000256" key="1">
    <source>
        <dbReference type="PIRSR" id="PIRSR005962-1"/>
    </source>
</evidence>
<feature type="binding site" evidence="1">
    <location>
        <position position="108"/>
    </location>
    <ligand>
        <name>Mn(2+)</name>
        <dbReference type="ChEBI" id="CHEBI:29035"/>
        <label>2</label>
    </ligand>
</feature>
<evidence type="ECO:0000313" key="4">
    <source>
        <dbReference type="Proteomes" id="UP000320244"/>
    </source>
</evidence>
<dbReference type="OrthoDB" id="9777385at2"/>
<comment type="cofactor">
    <cofactor evidence="1">
        <name>Mn(2+)</name>
        <dbReference type="ChEBI" id="CHEBI:29035"/>
    </cofactor>
    <text evidence="1">The Mn(2+) ion enhances activity.</text>
</comment>
<dbReference type="InterPro" id="IPR017439">
    <property type="entry name" value="Amidohydrolase"/>
</dbReference>
<dbReference type="RefSeq" id="WP_146320346.1">
    <property type="nucleotide sequence ID" value="NZ_VCQV01000042.1"/>
</dbReference>
<keyword evidence="1" id="KW-0464">Manganese</keyword>
<reference evidence="3 4" key="1">
    <citation type="submission" date="2019-05" db="EMBL/GenBank/DDBJ databases">
        <authorList>
            <person name="Lee S.D."/>
        </authorList>
    </citation>
    <scope>NUCLEOTIDE SEQUENCE [LARGE SCALE GENOMIC DNA]</scope>
    <source>
        <strain evidence="3 4">C5-26</strain>
    </source>
</reference>
<keyword evidence="1" id="KW-0479">Metal-binding</keyword>
<evidence type="ECO:0000313" key="3">
    <source>
        <dbReference type="EMBL" id="TWP33442.1"/>
    </source>
</evidence>
<dbReference type="EMBL" id="VCQV01000042">
    <property type="protein sequence ID" value="TWP33442.1"/>
    <property type="molecule type" value="Genomic_DNA"/>
</dbReference>
<gene>
    <name evidence="3" type="ORF">FGL98_21450</name>
</gene>
<accession>A0A563DU42</accession>
<feature type="binding site" evidence="1">
    <location>
        <position position="368"/>
    </location>
    <ligand>
        <name>Mn(2+)</name>
        <dbReference type="ChEBI" id="CHEBI:29035"/>
        <label>2</label>
    </ligand>
</feature>
<dbReference type="PANTHER" id="PTHR11014:SF63">
    <property type="entry name" value="METALLOPEPTIDASE, PUTATIVE (AFU_ORTHOLOGUE AFUA_6G09600)-RELATED"/>
    <property type="match status" value="1"/>
</dbReference>
<dbReference type="NCBIfam" id="TIGR01891">
    <property type="entry name" value="amidohydrolases"/>
    <property type="match status" value="1"/>
</dbReference>
<proteinExistence type="predicted"/>
<dbReference type="InterPro" id="IPR011650">
    <property type="entry name" value="Peptidase_M20_dimer"/>
</dbReference>
<dbReference type="Pfam" id="PF07687">
    <property type="entry name" value="M20_dimer"/>
    <property type="match status" value="1"/>
</dbReference>
<dbReference type="InterPro" id="IPR002933">
    <property type="entry name" value="Peptidase_M20"/>
</dbReference>
<keyword evidence="3" id="KW-0378">Hydrolase</keyword>
<reference evidence="3 4" key="2">
    <citation type="submission" date="2019-08" db="EMBL/GenBank/DDBJ databases">
        <title>Jejuicoccus antrihumi gen. nov., sp. nov., a new member of the family Dermacoccaceae isolated from a cave.</title>
        <authorList>
            <person name="Schumann P."/>
            <person name="Kim I.S."/>
        </authorList>
    </citation>
    <scope>NUCLEOTIDE SEQUENCE [LARGE SCALE GENOMIC DNA]</scope>
    <source>
        <strain evidence="3 4">C5-26</strain>
    </source>
</reference>
<sequence>MSVDLGNLVANRVEALAPLLIEWRRDLHAHPETSNQEHRTTDFLASTLTEAGISVRRLEATGLIAEIGAAQPTYRVGLRADLDALPIPERTGLDFASTRDGVCHACGHDVHTTVVLGAALALKEHEAALVDRGLAVRFIFQPAEEVIPGGAPEVIAQHALDAVDRVFAVHCDPSIDVGTIGLLDGPITAACDAITITLTGKGGHTSRPHLTGDLTYALAKVVTDVPGALSRRLDPRAGAALVWGSINAGQTVNVIPDVGTCIGTLRLLDVDAWSAVDGLVEELVTEIVKPYRVQADVKHVRGVPPVVNDPVCVEALAAAARRAVGPASVVPTKQSLGGEDFSWMLMDRPGAMARLGTRTPGGATYELHQGNLVVDERAISVGARVLAVAVLQEPDATRP</sequence>
<dbReference type="Proteomes" id="UP000320244">
    <property type="component" value="Unassembled WGS sequence"/>
</dbReference>
<evidence type="ECO:0000259" key="2">
    <source>
        <dbReference type="Pfam" id="PF07687"/>
    </source>
</evidence>
<dbReference type="AlphaFoldDB" id="A0A563DU42"/>
<keyword evidence="4" id="KW-1185">Reference proteome</keyword>
<dbReference type="Pfam" id="PF01546">
    <property type="entry name" value="Peptidase_M20"/>
    <property type="match status" value="1"/>
</dbReference>
<feature type="domain" description="Peptidase M20 dimerisation" evidence="2">
    <location>
        <begin position="195"/>
        <end position="291"/>
    </location>
</feature>
<dbReference type="GO" id="GO:0046872">
    <property type="term" value="F:metal ion binding"/>
    <property type="evidence" value="ECO:0007669"/>
    <property type="project" value="UniProtKB-KW"/>
</dbReference>
<dbReference type="Gene3D" id="3.40.630.10">
    <property type="entry name" value="Zn peptidases"/>
    <property type="match status" value="1"/>
</dbReference>
<comment type="caution">
    <text evidence="3">The sequence shown here is derived from an EMBL/GenBank/DDBJ whole genome shotgun (WGS) entry which is preliminary data.</text>
</comment>
<dbReference type="PIRSF" id="PIRSF005962">
    <property type="entry name" value="Pept_M20D_amidohydro"/>
    <property type="match status" value="1"/>
</dbReference>
<dbReference type="SUPFAM" id="SSF53187">
    <property type="entry name" value="Zn-dependent exopeptidases"/>
    <property type="match status" value="1"/>
</dbReference>
<dbReference type="GO" id="GO:0016787">
    <property type="term" value="F:hydrolase activity"/>
    <property type="evidence" value="ECO:0007669"/>
    <property type="project" value="UniProtKB-KW"/>
</dbReference>
<feature type="binding site" evidence="1">
    <location>
        <position position="145"/>
    </location>
    <ligand>
        <name>Mn(2+)</name>
        <dbReference type="ChEBI" id="CHEBI:29035"/>
        <label>2</label>
    </ligand>
</feature>
<dbReference type="InterPro" id="IPR036264">
    <property type="entry name" value="Bact_exopeptidase_dim_dom"/>
</dbReference>
<organism evidence="3 4">
    <name type="scientific">Leekyejoonella antrihumi</name>
    <dbReference type="NCBI Taxonomy" id="1660198"/>
    <lineage>
        <taxon>Bacteria</taxon>
        <taxon>Bacillati</taxon>
        <taxon>Actinomycetota</taxon>
        <taxon>Actinomycetes</taxon>
        <taxon>Micrococcales</taxon>
        <taxon>Dermacoccaceae</taxon>
        <taxon>Leekyejoonella</taxon>
    </lineage>
</organism>